<dbReference type="InterPro" id="IPR044862">
    <property type="entry name" value="Pro_4_hyd_alph_FE2OG_OXY"/>
</dbReference>
<evidence type="ECO:0000259" key="6">
    <source>
        <dbReference type="SMART" id="SM00702"/>
    </source>
</evidence>
<keyword evidence="5" id="KW-0408">Iron</keyword>
<evidence type="ECO:0000313" key="8">
    <source>
        <dbReference type="Proteomes" id="UP000601108"/>
    </source>
</evidence>
<proteinExistence type="predicted"/>
<dbReference type="InterPro" id="IPR045054">
    <property type="entry name" value="P4HA-like"/>
</dbReference>
<dbReference type="EMBL" id="BMWS01000001">
    <property type="protein sequence ID" value="GGX02740.1"/>
    <property type="molecule type" value="Genomic_DNA"/>
</dbReference>
<comment type="cofactor">
    <cofactor evidence="1">
        <name>L-ascorbate</name>
        <dbReference type="ChEBI" id="CHEBI:38290"/>
    </cofactor>
</comment>
<dbReference type="SMART" id="SM00702">
    <property type="entry name" value="P4Hc"/>
    <property type="match status" value="1"/>
</dbReference>
<dbReference type="Pfam" id="PF13640">
    <property type="entry name" value="2OG-FeII_Oxy_3"/>
    <property type="match status" value="1"/>
</dbReference>
<evidence type="ECO:0000313" key="7">
    <source>
        <dbReference type="EMBL" id="GGX02740.1"/>
    </source>
</evidence>
<feature type="domain" description="Prolyl 4-hydroxylase alpha subunit" evidence="6">
    <location>
        <begin position="8"/>
        <end position="176"/>
    </location>
</feature>
<dbReference type="GO" id="GO:0004656">
    <property type="term" value="F:procollagen-proline 4-dioxygenase activity"/>
    <property type="evidence" value="ECO:0007669"/>
    <property type="project" value="TreeGrafter"/>
</dbReference>
<dbReference type="PANTHER" id="PTHR10869">
    <property type="entry name" value="PROLYL 4-HYDROXYLASE ALPHA SUBUNIT"/>
    <property type="match status" value="1"/>
</dbReference>
<evidence type="ECO:0000256" key="2">
    <source>
        <dbReference type="ARBA" id="ARBA00022723"/>
    </source>
</evidence>
<evidence type="ECO:0000256" key="4">
    <source>
        <dbReference type="ARBA" id="ARBA00023002"/>
    </source>
</evidence>
<dbReference type="GO" id="GO:0031418">
    <property type="term" value="F:L-ascorbic acid binding"/>
    <property type="evidence" value="ECO:0007669"/>
    <property type="project" value="InterPro"/>
</dbReference>
<organism evidence="7 8">
    <name type="scientific">Aquimarina muelleri</name>
    <dbReference type="NCBI Taxonomy" id="279356"/>
    <lineage>
        <taxon>Bacteria</taxon>
        <taxon>Pseudomonadati</taxon>
        <taxon>Bacteroidota</taxon>
        <taxon>Flavobacteriia</taxon>
        <taxon>Flavobacteriales</taxon>
        <taxon>Flavobacteriaceae</taxon>
        <taxon>Aquimarina</taxon>
    </lineage>
</organism>
<dbReference type="Proteomes" id="UP000601108">
    <property type="component" value="Unassembled WGS sequence"/>
</dbReference>
<dbReference type="GO" id="GO:0005506">
    <property type="term" value="F:iron ion binding"/>
    <property type="evidence" value="ECO:0007669"/>
    <property type="project" value="InterPro"/>
</dbReference>
<comment type="caution">
    <text evidence="7">The sequence shown here is derived from an EMBL/GenBank/DDBJ whole genome shotgun (WGS) entry which is preliminary data.</text>
</comment>
<keyword evidence="4" id="KW-0560">Oxidoreductase</keyword>
<keyword evidence="2" id="KW-0479">Metal-binding</keyword>
<protein>
    <recommendedName>
        <fullName evidence="6">Prolyl 4-hydroxylase alpha subunit domain-containing protein</fullName>
    </recommendedName>
</protein>
<evidence type="ECO:0000256" key="3">
    <source>
        <dbReference type="ARBA" id="ARBA00022964"/>
    </source>
</evidence>
<evidence type="ECO:0000256" key="5">
    <source>
        <dbReference type="ARBA" id="ARBA00023004"/>
    </source>
</evidence>
<dbReference type="InterPro" id="IPR006620">
    <property type="entry name" value="Pro_4_hyd_alph"/>
</dbReference>
<sequence>MILQTITDRIWTIENFLSQKECQDLISFSENKGYDEADVGLASGAKMMKNIRNNYRLIYEDINFKDSIWKKLTPFCPTKIEDSLLTGLNKRFRFYKYNTGQKFKRHIDGCFRRNHEESRITFMIYLNDNYKGGETKFDEATIQPQQGKALCFIHEQKHESIPIIEGVKYVLRSDIMYEIKDK</sequence>
<accession>A0A918N2I4</accession>
<keyword evidence="8" id="KW-1185">Reference proteome</keyword>
<reference evidence="7 8" key="1">
    <citation type="journal article" date="2014" name="Int. J. Syst. Evol. Microbiol.">
        <title>Complete genome sequence of Corynebacterium casei LMG S-19264T (=DSM 44701T), isolated from a smear-ripened cheese.</title>
        <authorList>
            <consortium name="US DOE Joint Genome Institute (JGI-PGF)"/>
            <person name="Walter F."/>
            <person name="Albersmeier A."/>
            <person name="Kalinowski J."/>
            <person name="Ruckert C."/>
        </authorList>
    </citation>
    <scope>NUCLEOTIDE SEQUENCE [LARGE SCALE GENOMIC DNA]</scope>
    <source>
        <strain evidence="7 8">KCTC 12285</strain>
    </source>
</reference>
<dbReference type="PANTHER" id="PTHR10869:SF236">
    <property type="entry name" value="PROLYL 4-HYDROXYLASE ALPHA SUBUNIT DOMAIN-CONTAINING PROTEIN"/>
    <property type="match status" value="1"/>
</dbReference>
<dbReference type="Gene3D" id="2.60.120.620">
    <property type="entry name" value="q2cbj1_9rhob like domain"/>
    <property type="match status" value="1"/>
</dbReference>
<evidence type="ECO:0000256" key="1">
    <source>
        <dbReference type="ARBA" id="ARBA00001961"/>
    </source>
</evidence>
<dbReference type="RefSeq" id="WP_027412868.1">
    <property type="nucleotide sequence ID" value="NZ_BMWS01000001.1"/>
</dbReference>
<dbReference type="AlphaFoldDB" id="A0A918N2I4"/>
<gene>
    <name evidence="7" type="ORF">GCM10007384_00590</name>
</gene>
<name>A0A918N2I4_9FLAO</name>
<keyword evidence="3" id="KW-0223">Dioxygenase</keyword>